<dbReference type="InterPro" id="IPR036755">
    <property type="entry name" value="SRS_dom_sf"/>
</dbReference>
<accession>F0VNU0</accession>
<keyword evidence="2" id="KW-1133">Transmembrane helix</keyword>
<protein>
    <submittedName>
        <fullName evidence="4">SRS domain-containing protein</fullName>
    </submittedName>
</protein>
<dbReference type="OrthoDB" id="10400620at2759"/>
<evidence type="ECO:0000256" key="2">
    <source>
        <dbReference type="SAM" id="Phobius"/>
    </source>
</evidence>
<feature type="region of interest" description="Disordered" evidence="1">
    <location>
        <begin position="247"/>
        <end position="276"/>
    </location>
</feature>
<dbReference type="Gene3D" id="2.60.40.1320">
    <property type="entry name" value="SRS domain"/>
    <property type="match status" value="2"/>
</dbReference>
<evidence type="ECO:0000256" key="1">
    <source>
        <dbReference type="SAM" id="MobiDB-lite"/>
    </source>
</evidence>
<keyword evidence="5" id="KW-1185">Reference proteome</keyword>
<dbReference type="SUPFAM" id="SSF74877">
    <property type="entry name" value="Major surface antigen p30, SAG1"/>
    <property type="match status" value="1"/>
</dbReference>
<dbReference type="GeneID" id="13440799"/>
<evidence type="ECO:0000259" key="3">
    <source>
        <dbReference type="Pfam" id="PF04092"/>
    </source>
</evidence>
<evidence type="ECO:0000313" key="4">
    <source>
        <dbReference type="EMBL" id="CBZ55386.1"/>
    </source>
</evidence>
<dbReference type="AlphaFoldDB" id="F0VNU0"/>
<name>F0VNU0_NEOCL</name>
<dbReference type="GO" id="GO:0016020">
    <property type="term" value="C:membrane"/>
    <property type="evidence" value="ECO:0007669"/>
    <property type="project" value="InterPro"/>
</dbReference>
<dbReference type="eggNOG" id="ENOG502TMHF">
    <property type="taxonomic scope" value="Eukaryota"/>
</dbReference>
<organism evidence="4 5">
    <name type="scientific">Neospora caninum (strain Liverpool)</name>
    <dbReference type="NCBI Taxonomy" id="572307"/>
    <lineage>
        <taxon>Eukaryota</taxon>
        <taxon>Sar</taxon>
        <taxon>Alveolata</taxon>
        <taxon>Apicomplexa</taxon>
        <taxon>Conoidasida</taxon>
        <taxon>Coccidia</taxon>
        <taxon>Eucoccidiorida</taxon>
        <taxon>Eimeriorina</taxon>
        <taxon>Sarcocystidae</taxon>
        <taxon>Neospora</taxon>
    </lineage>
</organism>
<keyword evidence="2" id="KW-0472">Membrane</keyword>
<dbReference type="OMA" id="TKCYTKK"/>
<proteinExistence type="predicted"/>
<feature type="domain" description="SRS" evidence="3">
    <location>
        <begin position="319"/>
        <end position="426"/>
    </location>
</feature>
<dbReference type="InterPro" id="IPR007226">
    <property type="entry name" value="SRS_dom"/>
</dbReference>
<reference evidence="5" key="1">
    <citation type="journal article" date="2012" name="PLoS Pathog.">
        <title>Comparative genomics of the apicomplexan parasites Toxoplasma gondii and Neospora caninum: Coccidia differing in host range and transmission strategy.</title>
        <authorList>
            <person name="Reid A.J."/>
            <person name="Vermont S.J."/>
            <person name="Cotton J.A."/>
            <person name="Harris D."/>
            <person name="Hill-Cawthorne G.A."/>
            <person name="Konen-Waisman S."/>
            <person name="Latham S.M."/>
            <person name="Mourier T."/>
            <person name="Norton R."/>
            <person name="Quail M.A."/>
            <person name="Sanders M."/>
            <person name="Shanmugam D."/>
            <person name="Sohal A."/>
            <person name="Wasmuth J.D."/>
            <person name="Brunk B."/>
            <person name="Grigg M.E."/>
            <person name="Howard J.C."/>
            <person name="Parkinson J."/>
            <person name="Roos D.S."/>
            <person name="Trees A.J."/>
            <person name="Berriman M."/>
            <person name="Pain A."/>
            <person name="Wastling J.M."/>
        </authorList>
    </citation>
    <scope>NUCLEOTIDE SEQUENCE [LARGE SCALE GENOMIC DNA]</scope>
    <source>
        <strain evidence="5">Liverpool</strain>
    </source>
</reference>
<dbReference type="InParanoid" id="F0VNU0"/>
<feature type="domain" description="SRS" evidence="3">
    <location>
        <begin position="47"/>
        <end position="156"/>
    </location>
</feature>
<sequence>MRESVSTAGTRVLLTQRRMAGAVCVVVVVLMSTAVLGMNADDDGSKITCNETTAQTGISVSVDQKTKKVSFVCDTGMKTVLPSEGSSVTKCYTEKGLKEEEELVSLFGQGSQATVVASTGKSKQNSEVTLTLGELPQTMQTIYFVCTDSTASDAESAEETGDPDASLTVPQAGAEAGGSVGPAPKPGAISGVNSVTPGVGARRLAVVGASHDAFRRSANRAAVGVSKQGESKARCIVTVTVPADPTASTSSWSKLGRQRSHGLPNKARGRPLSINPTQPYQPAIRLNACYLASKHSVFRGHVHHLTPRCPSVMPAACTGAKQSMDLEITSESKSVSFQCDTIIDRLNPENHSDLIFDESCQNPVRLADMLPSAKLATSTSGYTFSVEELPETAGTFCYKCAAASGSEQEGEELWQEPNACYVKIQVPQRSNAASTSAFARSVQALLLGLGVFVAFVQVMY</sequence>
<feature type="region of interest" description="Disordered" evidence="1">
    <location>
        <begin position="153"/>
        <end position="185"/>
    </location>
</feature>
<dbReference type="Pfam" id="PF04092">
    <property type="entry name" value="SAG"/>
    <property type="match status" value="2"/>
</dbReference>
<feature type="transmembrane region" description="Helical" evidence="2">
    <location>
        <begin position="20"/>
        <end position="40"/>
    </location>
</feature>
<evidence type="ECO:0000313" key="5">
    <source>
        <dbReference type="Proteomes" id="UP000007494"/>
    </source>
</evidence>
<dbReference type="VEuPathDB" id="ToxoDB:NCLIV_058090"/>
<keyword evidence="2" id="KW-0812">Transmembrane</keyword>
<gene>
    <name evidence="4" type="ORF">NCLIV_058090</name>
</gene>
<dbReference type="EMBL" id="FR823392">
    <property type="protein sequence ID" value="CBZ55386.1"/>
    <property type="molecule type" value="Genomic_DNA"/>
</dbReference>
<dbReference type="RefSeq" id="XP_003885414.1">
    <property type="nucleotide sequence ID" value="XM_003885365.1"/>
</dbReference>
<dbReference type="Proteomes" id="UP000007494">
    <property type="component" value="Chromosome XI"/>
</dbReference>